<dbReference type="CDD" id="cd02440">
    <property type="entry name" value="AdoMet_MTases"/>
    <property type="match status" value="1"/>
</dbReference>
<dbReference type="Gene3D" id="3.40.50.150">
    <property type="entry name" value="Vaccinia Virus protein VP39"/>
    <property type="match status" value="1"/>
</dbReference>
<dbReference type="Proteomes" id="UP001498771">
    <property type="component" value="Unassembled WGS sequence"/>
</dbReference>
<dbReference type="PANTHER" id="PTHR44942:SF4">
    <property type="entry name" value="METHYLTRANSFERASE TYPE 11 DOMAIN-CONTAINING PROTEIN"/>
    <property type="match status" value="1"/>
</dbReference>
<comment type="similarity">
    <text evidence="1">Belongs to the methyltransferase superfamily.</text>
</comment>
<evidence type="ECO:0000313" key="5">
    <source>
        <dbReference type="EMBL" id="KAK7203984.1"/>
    </source>
</evidence>
<evidence type="ECO:0000256" key="3">
    <source>
        <dbReference type="ARBA" id="ARBA00022679"/>
    </source>
</evidence>
<reference evidence="5 6" key="1">
    <citation type="submission" date="2024-03" db="EMBL/GenBank/DDBJ databases">
        <title>Genome-scale model development and genomic sequencing of the oleaginous clade Lipomyces.</title>
        <authorList>
            <consortium name="Lawrence Berkeley National Laboratory"/>
            <person name="Czajka J.J."/>
            <person name="Han Y."/>
            <person name="Kim J."/>
            <person name="Mondo S.J."/>
            <person name="Hofstad B.A."/>
            <person name="Robles A."/>
            <person name="Haridas S."/>
            <person name="Riley R."/>
            <person name="LaButti K."/>
            <person name="Pangilinan J."/>
            <person name="Andreopoulos W."/>
            <person name="Lipzen A."/>
            <person name="Yan J."/>
            <person name="Wang M."/>
            <person name="Ng V."/>
            <person name="Grigoriev I.V."/>
            <person name="Spatafora J.W."/>
            <person name="Magnuson J.K."/>
            <person name="Baker S.E."/>
            <person name="Pomraning K.R."/>
        </authorList>
    </citation>
    <scope>NUCLEOTIDE SEQUENCE [LARGE SCALE GENOMIC DNA]</scope>
    <source>
        <strain evidence="5 6">Phaff 52-87</strain>
    </source>
</reference>
<dbReference type="InterPro" id="IPR013216">
    <property type="entry name" value="Methyltransf_11"/>
</dbReference>
<protein>
    <submittedName>
        <fullName evidence="5">S-adenosyl-L-methionine-dependent methyltransferase</fullName>
    </submittedName>
</protein>
<dbReference type="RefSeq" id="XP_064767017.1">
    <property type="nucleotide sequence ID" value="XM_064913084.1"/>
</dbReference>
<proteinExistence type="inferred from homology"/>
<name>A0ABR1F2A3_9ASCO</name>
<evidence type="ECO:0000313" key="6">
    <source>
        <dbReference type="Proteomes" id="UP001498771"/>
    </source>
</evidence>
<dbReference type="GeneID" id="90038596"/>
<evidence type="ECO:0000256" key="2">
    <source>
        <dbReference type="ARBA" id="ARBA00022603"/>
    </source>
</evidence>
<dbReference type="InterPro" id="IPR051052">
    <property type="entry name" value="Diverse_substrate_MTase"/>
</dbReference>
<organism evidence="5 6">
    <name type="scientific">Myxozyma melibiosi</name>
    <dbReference type="NCBI Taxonomy" id="54550"/>
    <lineage>
        <taxon>Eukaryota</taxon>
        <taxon>Fungi</taxon>
        <taxon>Dikarya</taxon>
        <taxon>Ascomycota</taxon>
        <taxon>Saccharomycotina</taxon>
        <taxon>Lipomycetes</taxon>
        <taxon>Lipomycetales</taxon>
        <taxon>Lipomycetaceae</taxon>
        <taxon>Myxozyma</taxon>
    </lineage>
</organism>
<gene>
    <name evidence="5" type="ORF">BZA70DRAFT_281207</name>
</gene>
<dbReference type="InterPro" id="IPR029063">
    <property type="entry name" value="SAM-dependent_MTases_sf"/>
</dbReference>
<keyword evidence="3" id="KW-0808">Transferase</keyword>
<keyword evidence="2 5" id="KW-0489">Methyltransferase</keyword>
<sequence>MATRASFRGISRRLFSMQSSLQAQVNTTSLSAFDANHSLYDKFRPTHYKPAVDALIKHLALPPAANVIDLGAGTGKFTELIAGRGFNLSAVEVSDGMLATFRKKLPDIPALKGSSYDIPVADHSVDAIFIAQAFHWFADLEALAEFHRVLKTQGKLALVWNFDPKPDKSSVWQYEVAELCWSYEDPDAAPQFRHMRWKEVFETEKAAELFEVPLQQETVYWSYKTRPEDVFQLWLTKSYITNLPESEQAVVKAKIEKILRDKATPELDADGLLDIRMGVYLTWTAAK</sequence>
<accession>A0ABR1F2A3</accession>
<dbReference type="SUPFAM" id="SSF53335">
    <property type="entry name" value="S-adenosyl-L-methionine-dependent methyltransferases"/>
    <property type="match status" value="1"/>
</dbReference>
<evidence type="ECO:0000256" key="1">
    <source>
        <dbReference type="ARBA" id="ARBA00008361"/>
    </source>
</evidence>
<dbReference type="GO" id="GO:0032259">
    <property type="term" value="P:methylation"/>
    <property type="evidence" value="ECO:0007669"/>
    <property type="project" value="UniProtKB-KW"/>
</dbReference>
<feature type="domain" description="Methyltransferase type 11" evidence="4">
    <location>
        <begin position="69"/>
        <end position="157"/>
    </location>
</feature>
<dbReference type="EMBL" id="JBBJBU010000009">
    <property type="protein sequence ID" value="KAK7203984.1"/>
    <property type="molecule type" value="Genomic_DNA"/>
</dbReference>
<evidence type="ECO:0000259" key="4">
    <source>
        <dbReference type="Pfam" id="PF08241"/>
    </source>
</evidence>
<dbReference type="PANTHER" id="PTHR44942">
    <property type="entry name" value="METHYLTRANSF_11 DOMAIN-CONTAINING PROTEIN"/>
    <property type="match status" value="1"/>
</dbReference>
<dbReference type="GO" id="GO:0008168">
    <property type="term" value="F:methyltransferase activity"/>
    <property type="evidence" value="ECO:0007669"/>
    <property type="project" value="UniProtKB-KW"/>
</dbReference>
<dbReference type="Pfam" id="PF08241">
    <property type="entry name" value="Methyltransf_11"/>
    <property type="match status" value="1"/>
</dbReference>
<keyword evidence="6" id="KW-1185">Reference proteome</keyword>
<comment type="caution">
    <text evidence="5">The sequence shown here is derived from an EMBL/GenBank/DDBJ whole genome shotgun (WGS) entry which is preliminary data.</text>
</comment>